<evidence type="ECO:0000256" key="3">
    <source>
        <dbReference type="ARBA" id="ARBA00022618"/>
    </source>
</evidence>
<dbReference type="FunFam" id="3.40.250.10:FF:000021">
    <property type="entry name" value="M-phase inducer phosphatase cdc-25.2"/>
    <property type="match status" value="1"/>
</dbReference>
<dbReference type="GO" id="GO:0004725">
    <property type="term" value="F:protein tyrosine phosphatase activity"/>
    <property type="evidence" value="ECO:0007669"/>
    <property type="project" value="UniProtKB-EC"/>
</dbReference>
<feature type="compositionally biased region" description="Basic and acidic residues" evidence="9">
    <location>
        <begin position="391"/>
        <end position="410"/>
    </location>
</feature>
<evidence type="ECO:0000256" key="4">
    <source>
        <dbReference type="ARBA" id="ARBA00022776"/>
    </source>
</evidence>
<feature type="compositionally biased region" description="Polar residues" evidence="9">
    <location>
        <begin position="83"/>
        <end position="109"/>
    </location>
</feature>
<comment type="catalytic activity">
    <reaction evidence="8">
        <text>O-phospho-L-tyrosyl-[protein] + H2O = L-tyrosyl-[protein] + phosphate</text>
        <dbReference type="Rhea" id="RHEA:10684"/>
        <dbReference type="Rhea" id="RHEA-COMP:10136"/>
        <dbReference type="Rhea" id="RHEA-COMP:20101"/>
        <dbReference type="ChEBI" id="CHEBI:15377"/>
        <dbReference type="ChEBI" id="CHEBI:43474"/>
        <dbReference type="ChEBI" id="CHEBI:46858"/>
        <dbReference type="ChEBI" id="CHEBI:61978"/>
        <dbReference type="EC" id="3.1.3.48"/>
    </reaction>
</comment>
<feature type="region of interest" description="Disordered" evidence="9">
    <location>
        <begin position="1"/>
        <end position="38"/>
    </location>
</feature>
<dbReference type="GO" id="GO:0110032">
    <property type="term" value="P:positive regulation of G2/MI transition of meiotic cell cycle"/>
    <property type="evidence" value="ECO:0007669"/>
    <property type="project" value="TreeGrafter"/>
</dbReference>
<dbReference type="EC" id="3.1.3.48" evidence="2"/>
<sequence length="419" mass="48506">MFTSSFTPLMEENSNDSGFGSLGSSTQEMNPGSPIDFSELYNVTPEKNESATKYMSDEMCQMKLQSGQAISKVRRLPFGEKTNTSIVDESPRSRFNNGLSLSRNKSFKPSTRKRSQMTLYEATKRLKEEEHDNEEASTSSTFNFTRPLRPSFQRTHSCPTFPQSPIFGEAFYSLPILDTNEDSAYKRISGETIANLLKTMTREEFNEQYVLIDCRYPYEYQGGHVKNAISLFDSVHDIEKWDYTETLETIFYPECSTQRQLMHTRKPIFYCEYSQKRGPSMARLLREIDRSRNSENYPHVDIKEIYVIDKGYKNFFETFAANSTNSFESLQVVEPFGYVPMNFPEHLEKLKKYSFHRRTCGTSVRPAMRIARMGRTFSCSLARKHVNLSPSDEHPLKSRKSLDFTPERSEPLPTHLEFS</sequence>
<name>A0AAF3J9H2_9BILA</name>
<evidence type="ECO:0000313" key="11">
    <source>
        <dbReference type="Proteomes" id="UP000887575"/>
    </source>
</evidence>
<organism evidence="11 13">
    <name type="scientific">Mesorhabditis belari</name>
    <dbReference type="NCBI Taxonomy" id="2138241"/>
    <lineage>
        <taxon>Eukaryota</taxon>
        <taxon>Metazoa</taxon>
        <taxon>Ecdysozoa</taxon>
        <taxon>Nematoda</taxon>
        <taxon>Chromadorea</taxon>
        <taxon>Rhabditida</taxon>
        <taxon>Rhabditina</taxon>
        <taxon>Rhabditomorpha</taxon>
        <taxon>Rhabditoidea</taxon>
        <taxon>Rhabditidae</taxon>
        <taxon>Mesorhabditinae</taxon>
        <taxon>Mesorhabditis</taxon>
    </lineage>
</organism>
<dbReference type="SMART" id="SM00450">
    <property type="entry name" value="RHOD"/>
    <property type="match status" value="1"/>
</dbReference>
<evidence type="ECO:0000256" key="8">
    <source>
        <dbReference type="ARBA" id="ARBA00051722"/>
    </source>
</evidence>
<feature type="region of interest" description="Disordered" evidence="9">
    <location>
        <begin position="83"/>
        <end position="145"/>
    </location>
</feature>
<keyword evidence="7" id="KW-0131">Cell cycle</keyword>
<accession>A0AAF3J9H2</accession>
<dbReference type="GO" id="GO:0051301">
    <property type="term" value="P:cell division"/>
    <property type="evidence" value="ECO:0007669"/>
    <property type="project" value="UniProtKB-KW"/>
</dbReference>
<dbReference type="AlphaFoldDB" id="A0AAF3J9H2"/>
<evidence type="ECO:0000256" key="1">
    <source>
        <dbReference type="ARBA" id="ARBA00011065"/>
    </source>
</evidence>
<proteinExistence type="inferred from homology"/>
<dbReference type="GO" id="GO:0010971">
    <property type="term" value="P:positive regulation of G2/M transition of mitotic cell cycle"/>
    <property type="evidence" value="ECO:0007669"/>
    <property type="project" value="TreeGrafter"/>
</dbReference>
<evidence type="ECO:0000256" key="6">
    <source>
        <dbReference type="ARBA" id="ARBA00022912"/>
    </source>
</evidence>
<dbReference type="WBParaSite" id="MBELARI_LOCUS10194">
    <property type="protein sequence ID" value="MBELARI_LOCUS10194"/>
    <property type="gene ID" value="MBELARI_LOCUS10194"/>
</dbReference>
<evidence type="ECO:0000256" key="2">
    <source>
        <dbReference type="ARBA" id="ARBA00013064"/>
    </source>
</evidence>
<dbReference type="GO" id="GO:0005737">
    <property type="term" value="C:cytoplasm"/>
    <property type="evidence" value="ECO:0007669"/>
    <property type="project" value="TreeGrafter"/>
</dbReference>
<evidence type="ECO:0000313" key="12">
    <source>
        <dbReference type="WBParaSite" id="MBELARI_LOCUS10194"/>
    </source>
</evidence>
<dbReference type="Proteomes" id="UP000887575">
    <property type="component" value="Unassembled WGS sequence"/>
</dbReference>
<evidence type="ECO:0000256" key="5">
    <source>
        <dbReference type="ARBA" id="ARBA00022801"/>
    </source>
</evidence>
<dbReference type="PANTHER" id="PTHR10828">
    <property type="entry name" value="M-PHASE INDUCER PHOSPHATASE DUAL SPECIFICITY PHOSPHATASE CDC25"/>
    <property type="match status" value="1"/>
</dbReference>
<keyword evidence="5" id="KW-0378">Hydrolase</keyword>
<dbReference type="Pfam" id="PF00581">
    <property type="entry name" value="Rhodanese"/>
    <property type="match status" value="1"/>
</dbReference>
<dbReference type="SUPFAM" id="SSF52821">
    <property type="entry name" value="Rhodanese/Cell cycle control phosphatase"/>
    <property type="match status" value="1"/>
</dbReference>
<keyword evidence="3" id="KW-0132">Cell division</keyword>
<evidence type="ECO:0000256" key="7">
    <source>
        <dbReference type="ARBA" id="ARBA00023306"/>
    </source>
</evidence>
<reference evidence="12 13" key="1">
    <citation type="submission" date="2024-02" db="UniProtKB">
        <authorList>
            <consortium name="WormBaseParasite"/>
        </authorList>
    </citation>
    <scope>IDENTIFICATION</scope>
</reference>
<dbReference type="PROSITE" id="PS50206">
    <property type="entry name" value="RHODANESE_3"/>
    <property type="match status" value="1"/>
</dbReference>
<dbReference type="PANTHER" id="PTHR10828:SF76">
    <property type="entry name" value="M-PHASE INDUCER PHOSPHATASE"/>
    <property type="match status" value="1"/>
</dbReference>
<dbReference type="InterPro" id="IPR001763">
    <property type="entry name" value="Rhodanese-like_dom"/>
</dbReference>
<dbReference type="Gene3D" id="3.40.250.10">
    <property type="entry name" value="Rhodanese-like domain"/>
    <property type="match status" value="1"/>
</dbReference>
<dbReference type="GO" id="GO:0005634">
    <property type="term" value="C:nucleus"/>
    <property type="evidence" value="ECO:0007669"/>
    <property type="project" value="TreeGrafter"/>
</dbReference>
<comment type="similarity">
    <text evidence="1">Belongs to the MPI phosphatase family.</text>
</comment>
<feature type="compositionally biased region" description="Polar residues" evidence="9">
    <location>
        <begin position="15"/>
        <end position="30"/>
    </location>
</feature>
<keyword evidence="4" id="KW-0498">Mitosis</keyword>
<protein>
    <recommendedName>
        <fullName evidence="2">protein-tyrosine-phosphatase</fullName>
        <ecNumber evidence="2">3.1.3.48</ecNumber>
    </recommendedName>
</protein>
<dbReference type="WBParaSite" id="MBELARI_LOCUS4882">
    <property type="protein sequence ID" value="MBELARI_LOCUS4882"/>
    <property type="gene ID" value="MBELARI_LOCUS4882"/>
</dbReference>
<feature type="region of interest" description="Disordered" evidence="9">
    <location>
        <begin position="388"/>
        <end position="419"/>
    </location>
</feature>
<keyword evidence="11" id="KW-1185">Reference proteome</keyword>
<dbReference type="GO" id="GO:0000086">
    <property type="term" value="P:G2/M transition of mitotic cell cycle"/>
    <property type="evidence" value="ECO:0007669"/>
    <property type="project" value="TreeGrafter"/>
</dbReference>
<feature type="domain" description="Rhodanese" evidence="10">
    <location>
        <begin position="205"/>
        <end position="324"/>
    </location>
</feature>
<evidence type="ECO:0000313" key="13">
    <source>
        <dbReference type="WBParaSite" id="MBELARI_LOCUS4882"/>
    </source>
</evidence>
<dbReference type="InterPro" id="IPR036873">
    <property type="entry name" value="Rhodanese-like_dom_sf"/>
</dbReference>
<dbReference type="PRINTS" id="PR00716">
    <property type="entry name" value="MPIPHPHTASE"/>
</dbReference>
<evidence type="ECO:0000259" key="10">
    <source>
        <dbReference type="PROSITE" id="PS50206"/>
    </source>
</evidence>
<keyword evidence="6" id="KW-0904">Protein phosphatase</keyword>
<evidence type="ECO:0000256" key="9">
    <source>
        <dbReference type="SAM" id="MobiDB-lite"/>
    </source>
</evidence>
<dbReference type="InterPro" id="IPR000751">
    <property type="entry name" value="MPI_Phosphatase"/>
</dbReference>